<proteinExistence type="predicted"/>
<gene>
    <name evidence="2" type="ORF">CHUV0807_1425</name>
</gene>
<dbReference type="Proteomes" id="UP000190837">
    <property type="component" value="Unassembled WGS sequence"/>
</dbReference>
<protein>
    <recommendedName>
        <fullName evidence="1">EthD domain-containing protein</fullName>
    </recommendedName>
</protein>
<dbReference type="SUPFAM" id="SSF54909">
    <property type="entry name" value="Dimeric alpha+beta barrel"/>
    <property type="match status" value="1"/>
</dbReference>
<reference evidence="3" key="1">
    <citation type="submission" date="2016-04" db="EMBL/GenBank/DDBJ databases">
        <authorList>
            <person name="Tagini F."/>
        </authorList>
    </citation>
    <scope>NUCLEOTIDE SEQUENCE [LARGE SCALE GENOMIC DNA]</scope>
    <source>
        <strain evidence="3">CHUV0807</strain>
    </source>
</reference>
<evidence type="ECO:0000313" key="2">
    <source>
        <dbReference type="EMBL" id="SAM65908.1"/>
    </source>
</evidence>
<dbReference type="GO" id="GO:0016491">
    <property type="term" value="F:oxidoreductase activity"/>
    <property type="evidence" value="ECO:0007669"/>
    <property type="project" value="InterPro"/>
</dbReference>
<dbReference type="EMBL" id="FKLO01000049">
    <property type="protein sequence ID" value="SAM65908.1"/>
    <property type="molecule type" value="Genomic_DNA"/>
</dbReference>
<dbReference type="Pfam" id="PF07110">
    <property type="entry name" value="EthD"/>
    <property type="match status" value="1"/>
</dbReference>
<organism evidence="2 3">
    <name type="scientific">Cardiobacterium hominis</name>
    <dbReference type="NCBI Taxonomy" id="2718"/>
    <lineage>
        <taxon>Bacteria</taxon>
        <taxon>Pseudomonadati</taxon>
        <taxon>Pseudomonadota</taxon>
        <taxon>Gammaproteobacteria</taxon>
        <taxon>Cardiobacteriales</taxon>
        <taxon>Cardiobacteriaceae</taxon>
        <taxon>Cardiobacterium</taxon>
    </lineage>
</organism>
<feature type="domain" description="EthD" evidence="1">
    <location>
        <begin position="11"/>
        <end position="104"/>
    </location>
</feature>
<evidence type="ECO:0000313" key="3">
    <source>
        <dbReference type="Proteomes" id="UP000190837"/>
    </source>
</evidence>
<evidence type="ECO:0000259" key="1">
    <source>
        <dbReference type="Pfam" id="PF07110"/>
    </source>
</evidence>
<accession>A0A1C3H4U4</accession>
<dbReference type="InterPro" id="IPR011008">
    <property type="entry name" value="Dimeric_a/b-barrel"/>
</dbReference>
<name>A0A1C3H4U4_9GAMM</name>
<dbReference type="AlphaFoldDB" id="A0A1C3H4U4"/>
<dbReference type="Gene3D" id="3.30.70.100">
    <property type="match status" value="1"/>
</dbReference>
<dbReference type="RefSeq" id="WP_079540778.1">
    <property type="nucleotide sequence ID" value="NZ_CALFOW010000136.1"/>
</dbReference>
<sequence>MFKLIMLVKKRDGLSDAEFRARWQAHSEKVLGFQAALRIRGYAKTLPLCHDTPATQRDTQPFPYDAMGELWYDSREIFETARQSSAGQAALVALRADEATFVDLAQSVLWFGEEERLL</sequence>
<dbReference type="InterPro" id="IPR009799">
    <property type="entry name" value="EthD_dom"/>
</dbReference>